<evidence type="ECO:0008006" key="4">
    <source>
        <dbReference type="Google" id="ProtNLM"/>
    </source>
</evidence>
<dbReference type="PANTHER" id="PTHR43157:SF31">
    <property type="entry name" value="PHOSPHATIDYLINOSITOL-GLYCAN BIOSYNTHESIS CLASS F PROTEIN"/>
    <property type="match status" value="1"/>
</dbReference>
<dbReference type="PRINTS" id="PR00081">
    <property type="entry name" value="GDHRDH"/>
</dbReference>
<dbReference type="Proteomes" id="UP001212841">
    <property type="component" value="Unassembled WGS sequence"/>
</dbReference>
<evidence type="ECO:0000313" key="3">
    <source>
        <dbReference type="Proteomes" id="UP001212841"/>
    </source>
</evidence>
<reference evidence="2" key="1">
    <citation type="submission" date="2020-05" db="EMBL/GenBank/DDBJ databases">
        <title>Phylogenomic resolution of chytrid fungi.</title>
        <authorList>
            <person name="Stajich J.E."/>
            <person name="Amses K."/>
            <person name="Simmons R."/>
            <person name="Seto K."/>
            <person name="Myers J."/>
            <person name="Bonds A."/>
            <person name="Quandt C.A."/>
            <person name="Barry K."/>
            <person name="Liu P."/>
            <person name="Grigoriev I."/>
            <person name="Longcore J.E."/>
            <person name="James T.Y."/>
        </authorList>
    </citation>
    <scope>NUCLEOTIDE SEQUENCE</scope>
    <source>
        <strain evidence="2">JEL0318</strain>
    </source>
</reference>
<accession>A0AAD5SF51</accession>
<dbReference type="AlphaFoldDB" id="A0AAD5SF51"/>
<dbReference type="EMBL" id="JADGJD010000282">
    <property type="protein sequence ID" value="KAJ3052585.1"/>
    <property type="molecule type" value="Genomic_DNA"/>
</dbReference>
<organism evidence="2 3">
    <name type="scientific">Rhizophlyctis rosea</name>
    <dbReference type="NCBI Taxonomy" id="64517"/>
    <lineage>
        <taxon>Eukaryota</taxon>
        <taxon>Fungi</taxon>
        <taxon>Fungi incertae sedis</taxon>
        <taxon>Chytridiomycota</taxon>
        <taxon>Chytridiomycota incertae sedis</taxon>
        <taxon>Chytridiomycetes</taxon>
        <taxon>Rhizophlyctidales</taxon>
        <taxon>Rhizophlyctidaceae</taxon>
        <taxon>Rhizophlyctis</taxon>
    </lineage>
</organism>
<dbReference type="SUPFAM" id="SSF51735">
    <property type="entry name" value="NAD(P)-binding Rossmann-fold domains"/>
    <property type="match status" value="1"/>
</dbReference>
<dbReference type="PANTHER" id="PTHR43157">
    <property type="entry name" value="PHOSPHATIDYLINOSITOL-GLYCAN BIOSYNTHESIS CLASS F PROTEIN-RELATED"/>
    <property type="match status" value="1"/>
</dbReference>
<name>A0AAD5SF51_9FUNG</name>
<evidence type="ECO:0000313" key="2">
    <source>
        <dbReference type="EMBL" id="KAJ3052585.1"/>
    </source>
</evidence>
<keyword evidence="1" id="KW-0560">Oxidoreductase</keyword>
<sequence>MPGPAPDDARVGGRYHYRTTAEEVLNYELGAPTGGLEGKVILISGGNSGLGKEAARVFAKRGAKVVITARNITEGQEIAAQLSSEAQAAGSSGSAIAMKLKLDCLNGVREFVKEYEATGLPIHYLINNAGIMNLPQREVTKDGFEKQFGVNHVGPFLLTNLLLPIVVKSAPARIVVVSSIAHVRGPVVFDDIHFEKSYEGWTAYGQSKTANILFAMELNRQLKGTGVEAFSLHPGAILTGLQRYMPEQEQRELFFEEGQPKFWFKDIYEGTATHAYAVTAKELEGQGGAYLEDAGVTEGRHEQAKDAEAAKRLWKVTNELIKEDFQWEGKFGKEA</sequence>
<dbReference type="GO" id="GO:0016491">
    <property type="term" value="F:oxidoreductase activity"/>
    <property type="evidence" value="ECO:0007669"/>
    <property type="project" value="UniProtKB-KW"/>
</dbReference>
<gene>
    <name evidence="2" type="ORF">HK097_006021</name>
</gene>
<dbReference type="Gene3D" id="3.40.50.720">
    <property type="entry name" value="NAD(P)-binding Rossmann-like Domain"/>
    <property type="match status" value="1"/>
</dbReference>
<evidence type="ECO:0000256" key="1">
    <source>
        <dbReference type="ARBA" id="ARBA00023002"/>
    </source>
</evidence>
<dbReference type="InterPro" id="IPR036291">
    <property type="entry name" value="NAD(P)-bd_dom_sf"/>
</dbReference>
<protein>
    <recommendedName>
        <fullName evidence="4">Short-chain dehydrogenase</fullName>
    </recommendedName>
</protein>
<dbReference type="CDD" id="cd05327">
    <property type="entry name" value="retinol-DH_like_SDR_c_like"/>
    <property type="match status" value="1"/>
</dbReference>
<keyword evidence="3" id="KW-1185">Reference proteome</keyword>
<proteinExistence type="predicted"/>
<dbReference type="Pfam" id="PF00106">
    <property type="entry name" value="adh_short"/>
    <property type="match status" value="1"/>
</dbReference>
<comment type="caution">
    <text evidence="2">The sequence shown here is derived from an EMBL/GenBank/DDBJ whole genome shotgun (WGS) entry which is preliminary data.</text>
</comment>
<dbReference type="InterPro" id="IPR002347">
    <property type="entry name" value="SDR_fam"/>
</dbReference>